<evidence type="ECO:0000256" key="1">
    <source>
        <dbReference type="SAM" id="MobiDB-lite"/>
    </source>
</evidence>
<proteinExistence type="predicted"/>
<feature type="region of interest" description="Disordered" evidence="1">
    <location>
        <begin position="1"/>
        <end position="22"/>
    </location>
</feature>
<name>A0A4R4WP87_9ACTN</name>
<dbReference type="EMBL" id="SMKP01000077">
    <property type="protein sequence ID" value="TDD18045.1"/>
    <property type="molecule type" value="Genomic_DNA"/>
</dbReference>
<gene>
    <name evidence="2" type="ORF">E1294_25925</name>
</gene>
<comment type="caution">
    <text evidence="2">The sequence shown here is derived from an EMBL/GenBank/DDBJ whole genome shotgun (WGS) entry which is preliminary data.</text>
</comment>
<sequence>MTTQRNTPVQGDPQRRRWPAHGLRRKNSRRLTHVLTALALTAVAAVLAPTAASAHPATQHRTLSNDCVLGTHTQTFYSYDQWSKGDARLCASLLGRADGTYTLQATFIGDFYYYWGAAWYSEDKCIFGCHLSGAFYLQRPSGPEDIGPIGTTLQGRHGTATYTFEGLTSGHYRLRAGVTKEGGYWRNQGQADSSRIGINTLKIDFDIP</sequence>
<dbReference type="Proteomes" id="UP000294543">
    <property type="component" value="Unassembled WGS sequence"/>
</dbReference>
<keyword evidence="3" id="KW-1185">Reference proteome</keyword>
<evidence type="ECO:0000313" key="3">
    <source>
        <dbReference type="Proteomes" id="UP000294543"/>
    </source>
</evidence>
<organism evidence="2 3">
    <name type="scientific">Nonomuraea diastatica</name>
    <dbReference type="NCBI Taxonomy" id="1848329"/>
    <lineage>
        <taxon>Bacteria</taxon>
        <taxon>Bacillati</taxon>
        <taxon>Actinomycetota</taxon>
        <taxon>Actinomycetes</taxon>
        <taxon>Streptosporangiales</taxon>
        <taxon>Streptosporangiaceae</taxon>
        <taxon>Nonomuraea</taxon>
    </lineage>
</organism>
<dbReference type="RefSeq" id="WP_132512442.1">
    <property type="nucleotide sequence ID" value="NZ_SMKP01000077.1"/>
</dbReference>
<evidence type="ECO:0000313" key="2">
    <source>
        <dbReference type="EMBL" id="TDD18045.1"/>
    </source>
</evidence>
<dbReference type="AlphaFoldDB" id="A0A4R4WP87"/>
<accession>A0A4R4WP87</accession>
<reference evidence="2 3" key="1">
    <citation type="submission" date="2019-03" db="EMBL/GenBank/DDBJ databases">
        <title>Draft genome sequences of novel Actinobacteria.</title>
        <authorList>
            <person name="Sahin N."/>
            <person name="Ay H."/>
            <person name="Saygin H."/>
        </authorList>
    </citation>
    <scope>NUCLEOTIDE SEQUENCE [LARGE SCALE GENOMIC DNA]</scope>
    <source>
        <strain evidence="2 3">KC712</strain>
    </source>
</reference>
<protein>
    <submittedName>
        <fullName evidence="2">Uncharacterized protein</fullName>
    </submittedName>
</protein>